<comment type="caution">
    <text evidence="2">The sequence shown here is derived from an EMBL/GenBank/DDBJ whole genome shotgun (WGS) entry which is preliminary data.</text>
</comment>
<dbReference type="Pfam" id="PF00903">
    <property type="entry name" value="Glyoxalase"/>
    <property type="match status" value="1"/>
</dbReference>
<dbReference type="InterPro" id="IPR037523">
    <property type="entry name" value="VOC_core"/>
</dbReference>
<dbReference type="InterPro" id="IPR029068">
    <property type="entry name" value="Glyas_Bleomycin-R_OHBP_Dase"/>
</dbReference>
<dbReference type="Proteomes" id="UP001255246">
    <property type="component" value="Unassembled WGS sequence"/>
</dbReference>
<accession>A0ABU3ABA7</accession>
<organism evidence="2 3">
    <name type="scientific">Croceitalea rosinachiae</name>
    <dbReference type="NCBI Taxonomy" id="3075596"/>
    <lineage>
        <taxon>Bacteria</taxon>
        <taxon>Pseudomonadati</taxon>
        <taxon>Bacteroidota</taxon>
        <taxon>Flavobacteriia</taxon>
        <taxon>Flavobacteriales</taxon>
        <taxon>Flavobacteriaceae</taxon>
        <taxon>Croceitalea</taxon>
    </lineage>
</organism>
<sequence>MSYIINGIQQIGIGVSDAKSVFNWYKEQMRFDILLFEDIAEAKLMTKYTNHKIMSRYALLVMNMKGGGGLEIWQFKNRKPQNQAPRFLLGDIGINIMKLRSTNPNKSNRYFKDPWGNWIQSVNDPYRFCKTNSCKGGVLGAVIGVSNMAKSLTFYKDLIGFDIIKSDVEGVFEDLKDIPGGNSKLRRVIISRSDKRMGGFGRLLGPMELELVQVHDRTPPRIYQNRIWGDLGYIHLCFDISGMNYLKQEASRLGYPLTVDSADSFDMGDAAGRFGYVEDPDGTLIELVETHKVPIIKKLGIHINLKNRNPERPLPNWIVKAMRIHRKRKNL</sequence>
<keyword evidence="3" id="KW-1185">Reference proteome</keyword>
<name>A0ABU3ABA7_9FLAO</name>
<dbReference type="SUPFAM" id="SSF54593">
    <property type="entry name" value="Glyoxalase/Bleomycin resistance protein/Dihydroxybiphenyl dioxygenase"/>
    <property type="match status" value="2"/>
</dbReference>
<dbReference type="Gene3D" id="3.10.180.10">
    <property type="entry name" value="2,3-Dihydroxybiphenyl 1,2-Dioxygenase, domain 1"/>
    <property type="match status" value="2"/>
</dbReference>
<gene>
    <name evidence="2" type="ORF">RM706_08745</name>
</gene>
<dbReference type="PROSITE" id="PS51819">
    <property type="entry name" value="VOC"/>
    <property type="match status" value="1"/>
</dbReference>
<evidence type="ECO:0000259" key="1">
    <source>
        <dbReference type="PROSITE" id="PS51819"/>
    </source>
</evidence>
<dbReference type="InterPro" id="IPR004360">
    <property type="entry name" value="Glyas_Fos-R_dOase_dom"/>
</dbReference>
<protein>
    <submittedName>
        <fullName evidence="2">VOC family protein</fullName>
    </submittedName>
</protein>
<proteinExistence type="predicted"/>
<reference evidence="2 3" key="1">
    <citation type="submission" date="2023-09" db="EMBL/GenBank/DDBJ databases">
        <authorList>
            <person name="Rey-Velasco X."/>
        </authorList>
    </citation>
    <scope>NUCLEOTIDE SEQUENCE [LARGE SCALE GENOMIC DNA]</scope>
    <source>
        <strain evidence="2 3">F388</strain>
    </source>
</reference>
<dbReference type="CDD" id="cd06587">
    <property type="entry name" value="VOC"/>
    <property type="match status" value="1"/>
</dbReference>
<dbReference type="EMBL" id="JAVRHR010000002">
    <property type="protein sequence ID" value="MDT0607115.1"/>
    <property type="molecule type" value="Genomic_DNA"/>
</dbReference>
<dbReference type="RefSeq" id="WP_311350677.1">
    <property type="nucleotide sequence ID" value="NZ_JAVRHR010000002.1"/>
</dbReference>
<feature type="domain" description="VOC" evidence="1">
    <location>
        <begin position="137"/>
        <end position="290"/>
    </location>
</feature>
<evidence type="ECO:0000313" key="3">
    <source>
        <dbReference type="Proteomes" id="UP001255246"/>
    </source>
</evidence>
<evidence type="ECO:0000313" key="2">
    <source>
        <dbReference type="EMBL" id="MDT0607115.1"/>
    </source>
</evidence>